<comment type="catalytic activity">
    <reaction evidence="8">
        <text>L-seryl-[protein] + ATP = O-phospho-L-seryl-[protein] + ADP + H(+)</text>
        <dbReference type="Rhea" id="RHEA:17989"/>
        <dbReference type="Rhea" id="RHEA-COMP:9863"/>
        <dbReference type="Rhea" id="RHEA-COMP:11604"/>
        <dbReference type="ChEBI" id="CHEBI:15378"/>
        <dbReference type="ChEBI" id="CHEBI:29999"/>
        <dbReference type="ChEBI" id="CHEBI:30616"/>
        <dbReference type="ChEBI" id="CHEBI:83421"/>
        <dbReference type="ChEBI" id="CHEBI:456216"/>
        <dbReference type="EC" id="2.7.11.1"/>
    </reaction>
</comment>
<dbReference type="FunFam" id="1.10.510.10:FF:000571">
    <property type="entry name" value="Maternal embryonic leucine zipper kinase"/>
    <property type="match status" value="1"/>
</dbReference>
<dbReference type="SMART" id="SM00220">
    <property type="entry name" value="S_TKc"/>
    <property type="match status" value="1"/>
</dbReference>
<protein>
    <recommendedName>
        <fullName evidence="1">non-specific serine/threonine protein kinase</fullName>
        <ecNumber evidence="1">2.7.11.1</ecNumber>
    </recommendedName>
</protein>
<dbReference type="Proteomes" id="UP000786811">
    <property type="component" value="Unassembled WGS sequence"/>
</dbReference>
<dbReference type="EC" id="2.7.11.1" evidence="1"/>
<evidence type="ECO:0000313" key="12">
    <source>
        <dbReference type="Proteomes" id="UP000786811"/>
    </source>
</evidence>
<evidence type="ECO:0000256" key="3">
    <source>
        <dbReference type="ARBA" id="ARBA00022679"/>
    </source>
</evidence>
<dbReference type="GO" id="GO:0007224">
    <property type="term" value="P:smoothened signaling pathway"/>
    <property type="evidence" value="ECO:0007669"/>
    <property type="project" value="TreeGrafter"/>
</dbReference>
<keyword evidence="4 9" id="KW-0547">Nucleotide-binding</keyword>
<comment type="catalytic activity">
    <reaction evidence="7">
        <text>L-threonyl-[protein] + ATP = O-phospho-L-threonyl-[protein] + ADP + H(+)</text>
        <dbReference type="Rhea" id="RHEA:46608"/>
        <dbReference type="Rhea" id="RHEA-COMP:11060"/>
        <dbReference type="Rhea" id="RHEA-COMP:11605"/>
        <dbReference type="ChEBI" id="CHEBI:15378"/>
        <dbReference type="ChEBI" id="CHEBI:30013"/>
        <dbReference type="ChEBI" id="CHEBI:30616"/>
        <dbReference type="ChEBI" id="CHEBI:61977"/>
        <dbReference type="ChEBI" id="CHEBI:456216"/>
        <dbReference type="EC" id="2.7.11.1"/>
    </reaction>
</comment>
<accession>A0A8J2E950</accession>
<evidence type="ECO:0000256" key="6">
    <source>
        <dbReference type="ARBA" id="ARBA00022840"/>
    </source>
</evidence>
<dbReference type="InterPro" id="IPR017441">
    <property type="entry name" value="Protein_kinase_ATP_BS"/>
</dbReference>
<keyword evidence="12" id="KW-1185">Reference proteome</keyword>
<keyword evidence="6 9" id="KW-0067">ATP-binding</keyword>
<dbReference type="OrthoDB" id="266718at2759"/>
<reference evidence="11" key="1">
    <citation type="submission" date="2021-04" db="EMBL/GenBank/DDBJ databases">
        <authorList>
            <person name="Chebbi M.A.C M."/>
        </authorList>
    </citation>
    <scope>NUCLEOTIDE SEQUENCE</scope>
</reference>
<comment type="caution">
    <text evidence="11">The sequence shown here is derived from an EMBL/GenBank/DDBJ whole genome shotgun (WGS) entry which is preliminary data.</text>
</comment>
<dbReference type="PANTHER" id="PTHR22983:SF6">
    <property type="entry name" value="SERINE_THREONINE-PROTEIN KINASE 36"/>
    <property type="match status" value="1"/>
</dbReference>
<dbReference type="GO" id="GO:0004674">
    <property type="term" value="F:protein serine/threonine kinase activity"/>
    <property type="evidence" value="ECO:0007669"/>
    <property type="project" value="UniProtKB-KW"/>
</dbReference>
<gene>
    <name evidence="11" type="ORF">HICCMSTLAB_LOCUS640</name>
</gene>
<evidence type="ECO:0000256" key="5">
    <source>
        <dbReference type="ARBA" id="ARBA00022777"/>
    </source>
</evidence>
<dbReference type="GO" id="GO:0005524">
    <property type="term" value="F:ATP binding"/>
    <property type="evidence" value="ECO:0007669"/>
    <property type="project" value="UniProtKB-UniRule"/>
</dbReference>
<evidence type="ECO:0000313" key="11">
    <source>
        <dbReference type="EMBL" id="CAG5073859.1"/>
    </source>
</evidence>
<dbReference type="PROSITE" id="PS00107">
    <property type="entry name" value="PROTEIN_KINASE_ATP"/>
    <property type="match status" value="1"/>
</dbReference>
<organism evidence="11 12">
    <name type="scientific">Cotesia congregata</name>
    <name type="common">Parasitoid wasp</name>
    <name type="synonym">Apanteles congregatus</name>
    <dbReference type="NCBI Taxonomy" id="51543"/>
    <lineage>
        <taxon>Eukaryota</taxon>
        <taxon>Metazoa</taxon>
        <taxon>Ecdysozoa</taxon>
        <taxon>Arthropoda</taxon>
        <taxon>Hexapoda</taxon>
        <taxon>Insecta</taxon>
        <taxon>Pterygota</taxon>
        <taxon>Neoptera</taxon>
        <taxon>Endopterygota</taxon>
        <taxon>Hymenoptera</taxon>
        <taxon>Apocrita</taxon>
        <taxon>Ichneumonoidea</taxon>
        <taxon>Braconidae</taxon>
        <taxon>Microgastrinae</taxon>
        <taxon>Cotesia</taxon>
    </lineage>
</organism>
<dbReference type="Pfam" id="PF00069">
    <property type="entry name" value="Pkinase"/>
    <property type="match status" value="1"/>
</dbReference>
<evidence type="ECO:0000256" key="9">
    <source>
        <dbReference type="PROSITE-ProRule" id="PRU10141"/>
    </source>
</evidence>
<dbReference type="InterPro" id="IPR011009">
    <property type="entry name" value="Kinase-like_dom_sf"/>
</dbReference>
<dbReference type="SUPFAM" id="SSF56112">
    <property type="entry name" value="Protein kinase-like (PK-like)"/>
    <property type="match status" value="1"/>
</dbReference>
<dbReference type="InterPro" id="IPR016024">
    <property type="entry name" value="ARM-type_fold"/>
</dbReference>
<dbReference type="Gene3D" id="1.25.10.10">
    <property type="entry name" value="Leucine-rich Repeat Variant"/>
    <property type="match status" value="1"/>
</dbReference>
<dbReference type="PANTHER" id="PTHR22983">
    <property type="entry name" value="PROTEIN KINASE RELATED"/>
    <property type="match status" value="1"/>
</dbReference>
<feature type="domain" description="Protein kinase" evidence="10">
    <location>
        <begin position="4"/>
        <end position="254"/>
    </location>
</feature>
<keyword evidence="2" id="KW-0723">Serine/threonine-protein kinase</keyword>
<proteinExistence type="predicted"/>
<dbReference type="InterPro" id="IPR008271">
    <property type="entry name" value="Ser/Thr_kinase_AS"/>
</dbReference>
<name>A0A8J2E950_COTCN</name>
<evidence type="ECO:0000256" key="4">
    <source>
        <dbReference type="ARBA" id="ARBA00022741"/>
    </source>
</evidence>
<dbReference type="InterPro" id="IPR011989">
    <property type="entry name" value="ARM-like"/>
</dbReference>
<dbReference type="AlphaFoldDB" id="A0A8J2E950"/>
<dbReference type="InterPro" id="IPR000719">
    <property type="entry name" value="Prot_kinase_dom"/>
</dbReference>
<feature type="binding site" evidence="9">
    <location>
        <position position="37"/>
    </location>
    <ligand>
        <name>ATP</name>
        <dbReference type="ChEBI" id="CHEBI:30616"/>
    </ligand>
</feature>
<keyword evidence="5 11" id="KW-0418">Kinase</keyword>
<evidence type="ECO:0000256" key="1">
    <source>
        <dbReference type="ARBA" id="ARBA00012513"/>
    </source>
</evidence>
<dbReference type="PROSITE" id="PS00108">
    <property type="entry name" value="PROTEIN_KINASE_ST"/>
    <property type="match status" value="1"/>
</dbReference>
<evidence type="ECO:0000256" key="2">
    <source>
        <dbReference type="ARBA" id="ARBA00022527"/>
    </source>
</evidence>
<evidence type="ECO:0000256" key="7">
    <source>
        <dbReference type="ARBA" id="ARBA00047899"/>
    </source>
</evidence>
<evidence type="ECO:0000256" key="8">
    <source>
        <dbReference type="ARBA" id="ARBA00048679"/>
    </source>
</evidence>
<dbReference type="GO" id="GO:0005737">
    <property type="term" value="C:cytoplasm"/>
    <property type="evidence" value="ECO:0007669"/>
    <property type="project" value="TreeGrafter"/>
</dbReference>
<dbReference type="Gene3D" id="1.10.510.10">
    <property type="entry name" value="Transferase(Phosphotransferase) domain 1"/>
    <property type="match status" value="1"/>
</dbReference>
<dbReference type="FunFam" id="3.30.200.20:FF:000042">
    <property type="entry name" value="Aurora kinase A"/>
    <property type="match status" value="1"/>
</dbReference>
<sequence length="702" mass="79664">MENYDLLSQIGEGSFGQVFKAKKRANDEIVAVKRIRKRGRSCKELKSLRQECEIQRYLSHPNIVRMIDSFETVDEIVVVTEYADKELYEILGKTGRFTEDRAQKVICDLVSALYYLHSNRVLHRDLKPQNVLLEANGTAKLCDFGFARIMSTRTHVLTSIKGTPLYMAPELIEEYPYDHNADLWSLGCIAYEMIVGTPPFQTTSILHLVGLIRFESIKWPEFISAKCQSFLQGLLEKIPSQRLTWPDLLEHPFVKNRILIIDSPTSFTAPLSSSEAHAKQLQFEHLSMRAINKSRTLDNNHQGCVSQPIYPLVNRFHPFVSADAYNSRQNGTSSGSTASVDVLLSNLSLRASLQSDLLSANQAAEINCTDSACMSQQLGNENINSLYDFTGYEKPDFDNKNCETSDQSPKKLPDWDARAVDQHIENDEWLAFLQQSIEEIIEGEITSLVEENCVSIFVSPLRNSSASSQVVEYIACLLSLPFVCSISPEELTRIQRVYYDVKVVPNLVCAMNIILERLQATQAEDHEELTRRDCGSIKTASMLSPEQLQALESSMLVLCRLVHSDQKFLDQFCQAVDIIGVNLLREMLTLERRKVRIVADLLAILNNTLRSLPGNVELVEKVVFGQRSETIEQLSKLLTHRQVVLKSRTCTLIRLLGRLRSKAFKQIWDRQLESLLRNLTNDEDNNVKNVASRTINELIHCT</sequence>
<dbReference type="SUPFAM" id="SSF48371">
    <property type="entry name" value="ARM repeat"/>
    <property type="match status" value="1"/>
</dbReference>
<evidence type="ECO:0000259" key="10">
    <source>
        <dbReference type="PROSITE" id="PS50011"/>
    </source>
</evidence>
<keyword evidence="3" id="KW-0808">Transferase</keyword>
<dbReference type="PROSITE" id="PS50011">
    <property type="entry name" value="PROTEIN_KINASE_DOM"/>
    <property type="match status" value="1"/>
</dbReference>
<dbReference type="EMBL" id="CAJNRD030001114">
    <property type="protein sequence ID" value="CAG5073859.1"/>
    <property type="molecule type" value="Genomic_DNA"/>
</dbReference>